<keyword evidence="1" id="KW-0732">Signal</keyword>
<proteinExistence type="predicted"/>
<evidence type="ECO:0000313" key="3">
    <source>
        <dbReference type="Proteomes" id="UP001168990"/>
    </source>
</evidence>
<protein>
    <submittedName>
        <fullName evidence="2">Uncharacterized protein</fullName>
    </submittedName>
</protein>
<comment type="caution">
    <text evidence="2">The sequence shown here is derived from an EMBL/GenBank/DDBJ whole genome shotgun (WGS) entry which is preliminary data.</text>
</comment>
<keyword evidence="3" id="KW-1185">Reference proteome</keyword>
<reference evidence="2" key="1">
    <citation type="journal article" date="2023" name="bioRxiv">
        <title>Scaffold-level genome assemblies of two parasitoid biocontrol wasps reveal the parthenogenesis mechanism and an associated novel virus.</title>
        <authorList>
            <person name="Inwood S."/>
            <person name="Skelly J."/>
            <person name="Guhlin J."/>
            <person name="Harrop T."/>
            <person name="Goldson S."/>
            <person name="Dearden P."/>
        </authorList>
    </citation>
    <scope>NUCLEOTIDE SEQUENCE</scope>
    <source>
        <strain evidence="2">Irish</strain>
        <tissue evidence="2">Whole body</tissue>
    </source>
</reference>
<dbReference type="Proteomes" id="UP001168990">
    <property type="component" value="Unassembled WGS sequence"/>
</dbReference>
<organism evidence="2 3">
    <name type="scientific">Microctonus aethiopoides</name>
    <dbReference type="NCBI Taxonomy" id="144406"/>
    <lineage>
        <taxon>Eukaryota</taxon>
        <taxon>Metazoa</taxon>
        <taxon>Ecdysozoa</taxon>
        <taxon>Arthropoda</taxon>
        <taxon>Hexapoda</taxon>
        <taxon>Insecta</taxon>
        <taxon>Pterygota</taxon>
        <taxon>Neoptera</taxon>
        <taxon>Endopterygota</taxon>
        <taxon>Hymenoptera</taxon>
        <taxon>Apocrita</taxon>
        <taxon>Ichneumonoidea</taxon>
        <taxon>Braconidae</taxon>
        <taxon>Euphorinae</taxon>
        <taxon>Microctonus</taxon>
    </lineage>
</organism>
<dbReference type="InterPro" id="IPR032062">
    <property type="entry name" value="DUF4803"/>
</dbReference>
<feature type="non-terminal residue" evidence="2">
    <location>
        <position position="1"/>
    </location>
</feature>
<dbReference type="EMBL" id="JAQQBS010002617">
    <property type="protein sequence ID" value="KAK0156716.1"/>
    <property type="molecule type" value="Genomic_DNA"/>
</dbReference>
<feature type="chain" id="PRO_5041356664" evidence="1">
    <location>
        <begin position="21"/>
        <end position="279"/>
    </location>
</feature>
<reference evidence="2" key="2">
    <citation type="submission" date="2023-03" db="EMBL/GenBank/DDBJ databases">
        <authorList>
            <person name="Inwood S.N."/>
            <person name="Skelly J.G."/>
            <person name="Guhlin J."/>
            <person name="Harrop T.W.R."/>
            <person name="Goldson S.G."/>
            <person name="Dearden P.K."/>
        </authorList>
    </citation>
    <scope>NUCLEOTIDE SEQUENCE</scope>
    <source>
        <strain evidence="2">Irish</strain>
        <tissue evidence="2">Whole body</tissue>
    </source>
</reference>
<sequence length="279" mass="33084">MARIILILLIFAVVNKQTTSLSFFGIDFNDIQNVYNYVNTLYGKGVSYANKDAIEENSVDNQLKQIMSELKDMSKQLTNFMNHQDEKMDQVMKKLLNDIEVIDDLQSVRTELINNVVEVEFWFNIGLEFEEHSGLANQTYKYFIRNVLWTSNNIEHTLFNIYKLIFPGESTNIRKSFLTLSLDTVQRSYERLCDKYISPQQQLYYIFLHLIRIQLKGFTTITQAYSMQSAFNHVYFIEEYKIFKQTFDQRLTNYVESFLHFMAEMPADIRRCEVQYPVI</sequence>
<evidence type="ECO:0000256" key="1">
    <source>
        <dbReference type="SAM" id="SignalP"/>
    </source>
</evidence>
<gene>
    <name evidence="2" type="ORF">PV328_012403</name>
</gene>
<accession>A0AA39C277</accession>
<feature type="signal peptide" evidence="1">
    <location>
        <begin position="1"/>
        <end position="20"/>
    </location>
</feature>
<evidence type="ECO:0000313" key="2">
    <source>
        <dbReference type="EMBL" id="KAK0156716.1"/>
    </source>
</evidence>
<name>A0AA39C277_9HYME</name>
<dbReference type="AlphaFoldDB" id="A0AA39C277"/>
<dbReference type="Pfam" id="PF16061">
    <property type="entry name" value="DUF4803"/>
    <property type="match status" value="1"/>
</dbReference>